<organism evidence="1 2">
    <name type="scientific">Dreissena polymorpha</name>
    <name type="common">Zebra mussel</name>
    <name type="synonym">Mytilus polymorpha</name>
    <dbReference type="NCBI Taxonomy" id="45954"/>
    <lineage>
        <taxon>Eukaryota</taxon>
        <taxon>Metazoa</taxon>
        <taxon>Spiralia</taxon>
        <taxon>Lophotrochozoa</taxon>
        <taxon>Mollusca</taxon>
        <taxon>Bivalvia</taxon>
        <taxon>Autobranchia</taxon>
        <taxon>Heteroconchia</taxon>
        <taxon>Euheterodonta</taxon>
        <taxon>Imparidentia</taxon>
        <taxon>Neoheterodontei</taxon>
        <taxon>Myida</taxon>
        <taxon>Dreissenoidea</taxon>
        <taxon>Dreissenidae</taxon>
        <taxon>Dreissena</taxon>
    </lineage>
</organism>
<dbReference type="AlphaFoldDB" id="A0A9D4RW65"/>
<comment type="caution">
    <text evidence="1">The sequence shown here is derived from an EMBL/GenBank/DDBJ whole genome shotgun (WGS) entry which is preliminary data.</text>
</comment>
<dbReference type="Proteomes" id="UP000828390">
    <property type="component" value="Unassembled WGS sequence"/>
</dbReference>
<protein>
    <submittedName>
        <fullName evidence="1">Uncharacterized protein</fullName>
    </submittedName>
</protein>
<sequence length="63" mass="7254">MGWTTPTPRTWNHLLGIWLRISRAPTVSRSVSLKPRDCTRCGWEILDTTRSTLIYARRSTALP</sequence>
<reference evidence="1" key="1">
    <citation type="journal article" date="2019" name="bioRxiv">
        <title>The Genome of the Zebra Mussel, Dreissena polymorpha: A Resource for Invasive Species Research.</title>
        <authorList>
            <person name="McCartney M.A."/>
            <person name="Auch B."/>
            <person name="Kono T."/>
            <person name="Mallez S."/>
            <person name="Zhang Y."/>
            <person name="Obille A."/>
            <person name="Becker A."/>
            <person name="Abrahante J.E."/>
            <person name="Garbe J."/>
            <person name="Badalamenti J.P."/>
            <person name="Herman A."/>
            <person name="Mangelson H."/>
            <person name="Liachko I."/>
            <person name="Sullivan S."/>
            <person name="Sone E.D."/>
            <person name="Koren S."/>
            <person name="Silverstein K.A.T."/>
            <person name="Beckman K.B."/>
            <person name="Gohl D.M."/>
        </authorList>
    </citation>
    <scope>NUCLEOTIDE SEQUENCE</scope>
    <source>
        <strain evidence="1">Duluth1</strain>
        <tissue evidence="1">Whole animal</tissue>
    </source>
</reference>
<gene>
    <name evidence="1" type="ORF">DPMN_005035</name>
</gene>
<accession>A0A9D4RW65</accession>
<name>A0A9D4RW65_DREPO</name>
<proteinExistence type="predicted"/>
<evidence type="ECO:0000313" key="1">
    <source>
        <dbReference type="EMBL" id="KAH3881113.1"/>
    </source>
</evidence>
<dbReference type="EMBL" id="JAIWYP010000001">
    <property type="protein sequence ID" value="KAH3881113.1"/>
    <property type="molecule type" value="Genomic_DNA"/>
</dbReference>
<evidence type="ECO:0000313" key="2">
    <source>
        <dbReference type="Proteomes" id="UP000828390"/>
    </source>
</evidence>
<reference evidence="1" key="2">
    <citation type="submission" date="2020-11" db="EMBL/GenBank/DDBJ databases">
        <authorList>
            <person name="McCartney M.A."/>
            <person name="Auch B."/>
            <person name="Kono T."/>
            <person name="Mallez S."/>
            <person name="Becker A."/>
            <person name="Gohl D.M."/>
            <person name="Silverstein K.A.T."/>
            <person name="Koren S."/>
            <person name="Bechman K.B."/>
            <person name="Herman A."/>
            <person name="Abrahante J.E."/>
            <person name="Garbe J."/>
        </authorList>
    </citation>
    <scope>NUCLEOTIDE SEQUENCE</scope>
    <source>
        <strain evidence="1">Duluth1</strain>
        <tissue evidence="1">Whole animal</tissue>
    </source>
</reference>
<keyword evidence="2" id="KW-1185">Reference proteome</keyword>